<proteinExistence type="predicted"/>
<sequence length="141" mass="16181">MNQPSGFGRTHPKPLQLLLKISECHENTLKTKLQITRSNVLRFVESLLALTYGDKISIPEDKLENKFKIEWTGKDPNQLFISGDNSIVTSKRTVRKEKRELGTTKKDLWILIKAYCQDDQALRLPKNINNTPANYQKLAAE</sequence>
<gene>
    <name evidence="1" type="ORF">ABWT76_005659</name>
</gene>
<dbReference type="RefSeq" id="WP_054466622.1">
    <property type="nucleotide sequence ID" value="NZ_CP159837.1"/>
</dbReference>
<organism evidence="1">
    <name type="scientific">Planktothricoides raciborskii GIHE-MW2</name>
    <dbReference type="NCBI Taxonomy" id="2792601"/>
    <lineage>
        <taxon>Bacteria</taxon>
        <taxon>Bacillati</taxon>
        <taxon>Cyanobacteriota</taxon>
        <taxon>Cyanophyceae</taxon>
        <taxon>Oscillatoriophycideae</taxon>
        <taxon>Oscillatoriales</taxon>
        <taxon>Oscillatoriaceae</taxon>
        <taxon>Planktothricoides</taxon>
    </lineage>
</organism>
<name>A0AAU8JE98_9CYAN</name>
<dbReference type="EMBL" id="CP159837">
    <property type="protein sequence ID" value="XCM36871.1"/>
    <property type="molecule type" value="Genomic_DNA"/>
</dbReference>
<protein>
    <submittedName>
        <fullName evidence="1">Uncharacterized protein</fullName>
    </submittedName>
</protein>
<accession>A0AAU8JE98</accession>
<dbReference type="AlphaFoldDB" id="A0AAU8JE98"/>
<evidence type="ECO:0000313" key="1">
    <source>
        <dbReference type="EMBL" id="XCM36871.1"/>
    </source>
</evidence>
<reference evidence="1" key="1">
    <citation type="submission" date="2024-07" db="EMBL/GenBank/DDBJ databases">
        <authorList>
            <person name="Kim Y.J."/>
            <person name="Jeong J.Y."/>
        </authorList>
    </citation>
    <scope>NUCLEOTIDE SEQUENCE</scope>
    <source>
        <strain evidence="1">GIHE-MW2</strain>
    </source>
</reference>